<dbReference type="EMBL" id="CM043021">
    <property type="protein sequence ID" value="KAI4458071.1"/>
    <property type="molecule type" value="Genomic_DNA"/>
</dbReference>
<dbReference type="Proteomes" id="UP001056778">
    <property type="component" value="Chromosome 7"/>
</dbReference>
<reference evidence="1" key="1">
    <citation type="submission" date="2022-04" db="EMBL/GenBank/DDBJ databases">
        <title>Chromosome-scale genome assembly of Holotrichia oblita Faldermann.</title>
        <authorList>
            <person name="Rongchong L."/>
        </authorList>
    </citation>
    <scope>NUCLEOTIDE SEQUENCE</scope>
    <source>
        <strain evidence="1">81SQS9</strain>
    </source>
</reference>
<name>A0ACB9SV46_HOLOL</name>
<accession>A0ACB9SV46</accession>
<evidence type="ECO:0000313" key="2">
    <source>
        <dbReference type="Proteomes" id="UP001056778"/>
    </source>
</evidence>
<sequence>MRLFQQHIYQQPYGRIAQSESKCRAPAKIELVWEDFEDNGKIVQDQYSPRYYRREPKLPDFLNNLCKLTLQGIPLKVIFKLLEARCLRICKFCQNLGTHELAYLPAKSTDFYGLTCANCETNYPGVYITYPKLQMDISAFSDDNFDTKIWVNEILKSPEGQEKKETFTMSLVMKLQLYVQQINAALEEASQEVFISLPKIIRDTQSLQEEGKALQEKMGWVKDQITDIEKDTGDSMKIIENLDYIKTKLELAKQGLHESDNWTVLVNELEEMFDSKNIESICAKLVSMQQSLKLLVNIHDYEDRKLQLEGLKNRLEAIVSPLIVQAFTTNNIEQSIFYAKIFSSIDRLSQLSKYYHKCQKDILVKKWRNQLEIEQDEAITQVIHNYFDVLLSNWHTQCKWLNQVFPNNSANKSLVDIYTDAIASFDPSLSECIDAALKQQTDKLGYIHEVKNIIKQFSNNLLNTISTSAFGHLQKENYLPFLQIIYSPLVPYVSNYVVYEQVNLSQKLAHIKCVKEELSDTIQALGLTIPSVMDLAREAKRRCEEITENCGYCGFLKALRTFLQNYADHYRVALRQIDRGRKHNEDWTTFQLCLCLLQNTGEVLINLQALEKDLTLTVLDFNKYGNTTDFKYLLLNAAERKEYESLIKCVSEGTKLSLLDHGITEFNKLCVDIHNITYQVIFSPISIQLSTVASSKTWLQFTDSTYMADLPDYSFSPQEYITQIGQYLMTLPQHLEPFLFRDNPSLNCALKAVDSEYASATDVEGALADVFLNIVSRGTCQTYSEQILSICELSAAASRQLAHDIGYLGNVLEDLGLTLTDTLEQLIILLKLPADQYQTQSGGCSARYVAAIRQMRNIQSAG</sequence>
<proteinExistence type="predicted"/>
<evidence type="ECO:0000313" key="1">
    <source>
        <dbReference type="EMBL" id="KAI4458071.1"/>
    </source>
</evidence>
<comment type="caution">
    <text evidence="1">The sequence shown here is derived from an EMBL/GenBank/DDBJ whole genome shotgun (WGS) entry which is preliminary data.</text>
</comment>
<organism evidence="1 2">
    <name type="scientific">Holotrichia oblita</name>
    <name type="common">Chafer beetle</name>
    <dbReference type="NCBI Taxonomy" id="644536"/>
    <lineage>
        <taxon>Eukaryota</taxon>
        <taxon>Metazoa</taxon>
        <taxon>Ecdysozoa</taxon>
        <taxon>Arthropoda</taxon>
        <taxon>Hexapoda</taxon>
        <taxon>Insecta</taxon>
        <taxon>Pterygota</taxon>
        <taxon>Neoptera</taxon>
        <taxon>Endopterygota</taxon>
        <taxon>Coleoptera</taxon>
        <taxon>Polyphaga</taxon>
        <taxon>Scarabaeiformia</taxon>
        <taxon>Scarabaeidae</taxon>
        <taxon>Melolonthinae</taxon>
        <taxon>Holotrichia</taxon>
    </lineage>
</organism>
<protein>
    <submittedName>
        <fullName evidence="1">Conserved oligomeric golgi complex component 7</fullName>
    </submittedName>
</protein>
<keyword evidence="2" id="KW-1185">Reference proteome</keyword>
<gene>
    <name evidence="1" type="ORF">MML48_7g00011770</name>
</gene>